<dbReference type="NCBIfam" id="TIGR00172">
    <property type="entry name" value="maf"/>
    <property type="match status" value="1"/>
</dbReference>
<dbReference type="GO" id="GO:0009117">
    <property type="term" value="P:nucleotide metabolic process"/>
    <property type="evidence" value="ECO:0007669"/>
    <property type="project" value="UniProtKB-KW"/>
</dbReference>
<comment type="catalytic activity">
    <reaction evidence="4">
        <text>dTTP + H2O = dTMP + diphosphate + H(+)</text>
        <dbReference type="Rhea" id="RHEA:28534"/>
        <dbReference type="ChEBI" id="CHEBI:15377"/>
        <dbReference type="ChEBI" id="CHEBI:15378"/>
        <dbReference type="ChEBI" id="CHEBI:33019"/>
        <dbReference type="ChEBI" id="CHEBI:37568"/>
        <dbReference type="ChEBI" id="CHEBI:63528"/>
        <dbReference type="EC" id="3.6.1.9"/>
    </reaction>
</comment>
<comment type="caution">
    <text evidence="5">The sequence shown here is derived from an EMBL/GenBank/DDBJ whole genome shotgun (WGS) entry which is preliminary data.</text>
</comment>
<proteinExistence type="inferred from homology"/>
<feature type="site" description="Important for substrate specificity" evidence="4">
    <location>
        <position position="16"/>
    </location>
</feature>
<comment type="cofactor">
    <cofactor evidence="1 4">
        <name>a divalent metal cation</name>
        <dbReference type="ChEBI" id="CHEBI:60240"/>
    </cofactor>
</comment>
<evidence type="ECO:0000313" key="6">
    <source>
        <dbReference type="Proteomes" id="UP000295777"/>
    </source>
</evidence>
<keyword evidence="4" id="KW-0963">Cytoplasm</keyword>
<dbReference type="RefSeq" id="WP_132524989.1">
    <property type="nucleotide sequence ID" value="NZ_SMFV01000001.1"/>
</dbReference>
<keyword evidence="6" id="KW-1185">Reference proteome</keyword>
<evidence type="ECO:0000256" key="4">
    <source>
        <dbReference type="HAMAP-Rule" id="MF_00528"/>
    </source>
</evidence>
<dbReference type="InterPro" id="IPR003697">
    <property type="entry name" value="Maf-like"/>
</dbReference>
<dbReference type="GO" id="GO:0036218">
    <property type="term" value="F:dTTP diphosphatase activity"/>
    <property type="evidence" value="ECO:0007669"/>
    <property type="project" value="RHEA"/>
</dbReference>
<reference evidence="5 6" key="1">
    <citation type="submission" date="2019-03" db="EMBL/GenBank/DDBJ databases">
        <title>Genomic Encyclopedia of Archaeal and Bacterial Type Strains, Phase II (KMG-II): from individual species to whole genera.</title>
        <authorList>
            <person name="Goeker M."/>
        </authorList>
    </citation>
    <scope>NUCLEOTIDE SEQUENCE [LARGE SCALE GENOMIC DNA]</scope>
    <source>
        <strain evidence="5 6">DSM 24425</strain>
    </source>
</reference>
<comment type="similarity">
    <text evidence="4">Belongs to the Maf family. YhdE subfamily.</text>
</comment>
<dbReference type="EMBL" id="SMFV01000001">
    <property type="protein sequence ID" value="TCK06442.1"/>
    <property type="molecule type" value="Genomic_DNA"/>
</dbReference>
<sequence length="189" mass="21070">MRLTDLNILLASSSPRRREILSMVGVNFRVVRAKAEEKLYSTPVETAVKNAEQKVLSVKNELKDGEVALSADTIVVLGDEILGKPESKEEAVEYLKRLSGRWHTVITGFALLFPNGKLISSFEESRVKFKRLSPEEIEWYVSTGEPLDKAGAYGIQGIGALLIERIDGDFFNVMGLPISRIYDILILES</sequence>
<dbReference type="Pfam" id="PF02545">
    <property type="entry name" value="Maf"/>
    <property type="match status" value="1"/>
</dbReference>
<dbReference type="EC" id="3.6.1.9" evidence="4"/>
<evidence type="ECO:0000256" key="3">
    <source>
        <dbReference type="ARBA" id="ARBA00023080"/>
    </source>
</evidence>
<evidence type="ECO:0000313" key="5">
    <source>
        <dbReference type="EMBL" id="TCK06442.1"/>
    </source>
</evidence>
<dbReference type="AlphaFoldDB" id="A0A4R1GPN6"/>
<evidence type="ECO:0000256" key="1">
    <source>
        <dbReference type="ARBA" id="ARBA00001968"/>
    </source>
</evidence>
<keyword evidence="3 4" id="KW-0546">Nucleotide metabolism</keyword>
<dbReference type="OrthoDB" id="9807767at2"/>
<comment type="function">
    <text evidence="4">Nucleoside triphosphate pyrophosphatase that hydrolyzes dTTP and UTP. May have a dual role in cell division arrest and in preventing the incorporation of modified nucleotides into cellular nucleic acids.</text>
</comment>
<gene>
    <name evidence="5" type="ORF">CLV27_0243</name>
</gene>
<dbReference type="HAMAP" id="MF_00528">
    <property type="entry name" value="Maf"/>
    <property type="match status" value="1"/>
</dbReference>
<feature type="site" description="Important for substrate specificity" evidence="4">
    <location>
        <position position="73"/>
    </location>
</feature>
<protein>
    <recommendedName>
        <fullName evidence="4">dTTP/UTP pyrophosphatase</fullName>
        <shortName evidence="4">dTTPase/UTPase</shortName>
        <ecNumber evidence="4">3.6.1.9</ecNumber>
    </recommendedName>
    <alternativeName>
        <fullName evidence="4">Nucleoside triphosphate pyrophosphatase</fullName>
    </alternativeName>
    <alternativeName>
        <fullName evidence="4">Nucleotide pyrophosphatase</fullName>
        <shortName evidence="4">Nucleotide PPase</shortName>
    </alternativeName>
</protein>
<dbReference type="PIRSF" id="PIRSF006305">
    <property type="entry name" value="Maf"/>
    <property type="match status" value="1"/>
</dbReference>
<dbReference type="Proteomes" id="UP000295777">
    <property type="component" value="Unassembled WGS sequence"/>
</dbReference>
<dbReference type="GO" id="GO:0036221">
    <property type="term" value="F:UTP diphosphatase activity"/>
    <property type="evidence" value="ECO:0007669"/>
    <property type="project" value="RHEA"/>
</dbReference>
<name>A0A4R1GPN6_9BACT</name>
<dbReference type="CDD" id="cd00555">
    <property type="entry name" value="Maf"/>
    <property type="match status" value="1"/>
</dbReference>
<dbReference type="InterPro" id="IPR029001">
    <property type="entry name" value="ITPase-like_fam"/>
</dbReference>
<comment type="catalytic activity">
    <reaction evidence="4">
        <text>UTP + H2O = UMP + diphosphate + H(+)</text>
        <dbReference type="Rhea" id="RHEA:29395"/>
        <dbReference type="ChEBI" id="CHEBI:15377"/>
        <dbReference type="ChEBI" id="CHEBI:15378"/>
        <dbReference type="ChEBI" id="CHEBI:33019"/>
        <dbReference type="ChEBI" id="CHEBI:46398"/>
        <dbReference type="ChEBI" id="CHEBI:57865"/>
        <dbReference type="EC" id="3.6.1.9"/>
    </reaction>
</comment>
<feature type="active site" description="Proton acceptor" evidence="4">
    <location>
        <position position="72"/>
    </location>
</feature>
<organism evidence="5 6">
    <name type="scientific">Phorcysia thermohydrogeniphila</name>
    <dbReference type="NCBI Taxonomy" id="936138"/>
    <lineage>
        <taxon>Bacteria</taxon>
        <taxon>Pseudomonadati</taxon>
        <taxon>Aquificota</taxon>
        <taxon>Aquificia</taxon>
        <taxon>Desulfurobacteriales</taxon>
        <taxon>Desulfurobacteriaceae</taxon>
        <taxon>Phorcysia</taxon>
    </lineage>
</organism>
<accession>A0A4R1GPN6</accession>
<dbReference type="PANTHER" id="PTHR43213">
    <property type="entry name" value="BIFUNCTIONAL DTTP/UTP PYROPHOSPHATASE/METHYLTRANSFERASE PROTEIN-RELATED"/>
    <property type="match status" value="1"/>
</dbReference>
<feature type="site" description="Important for substrate specificity" evidence="4">
    <location>
        <position position="156"/>
    </location>
</feature>
<dbReference type="SUPFAM" id="SSF52972">
    <property type="entry name" value="ITPase-like"/>
    <property type="match status" value="1"/>
</dbReference>
<keyword evidence="2 4" id="KW-0378">Hydrolase</keyword>
<dbReference type="Gene3D" id="3.90.950.10">
    <property type="match status" value="1"/>
</dbReference>
<comment type="caution">
    <text evidence="4">Lacks conserved residue(s) required for the propagation of feature annotation.</text>
</comment>
<dbReference type="PANTHER" id="PTHR43213:SF5">
    <property type="entry name" value="BIFUNCTIONAL DTTP_UTP PYROPHOSPHATASE_METHYLTRANSFERASE PROTEIN-RELATED"/>
    <property type="match status" value="1"/>
</dbReference>
<evidence type="ECO:0000256" key="2">
    <source>
        <dbReference type="ARBA" id="ARBA00022801"/>
    </source>
</evidence>
<comment type="subcellular location">
    <subcellularLocation>
        <location evidence="4">Cytoplasm</location>
    </subcellularLocation>
</comment>
<dbReference type="GO" id="GO:0005737">
    <property type="term" value="C:cytoplasm"/>
    <property type="evidence" value="ECO:0007669"/>
    <property type="project" value="UniProtKB-SubCell"/>
</dbReference>